<dbReference type="Proteomes" id="UP001271007">
    <property type="component" value="Unassembled WGS sequence"/>
</dbReference>
<protein>
    <submittedName>
        <fullName evidence="1">Uncharacterized protein</fullName>
    </submittedName>
</protein>
<gene>
    <name evidence="1" type="ORF">LTR09_006633</name>
</gene>
<reference evidence="1" key="1">
    <citation type="submission" date="2023-04" db="EMBL/GenBank/DDBJ databases">
        <title>Black Yeasts Isolated from many extreme environments.</title>
        <authorList>
            <person name="Coleine C."/>
            <person name="Stajich J.E."/>
            <person name="Selbmann L."/>
        </authorList>
    </citation>
    <scope>NUCLEOTIDE SEQUENCE</scope>
    <source>
        <strain evidence="1">CCFEE 5312</strain>
    </source>
</reference>
<name>A0AAJ0DEE8_9PEZI</name>
<dbReference type="AlphaFoldDB" id="A0AAJ0DEE8"/>
<accession>A0AAJ0DEE8</accession>
<dbReference type="EMBL" id="JAWDJX010000021">
    <property type="protein sequence ID" value="KAK3052423.1"/>
    <property type="molecule type" value="Genomic_DNA"/>
</dbReference>
<comment type="caution">
    <text evidence="1">The sequence shown here is derived from an EMBL/GenBank/DDBJ whole genome shotgun (WGS) entry which is preliminary data.</text>
</comment>
<evidence type="ECO:0000313" key="2">
    <source>
        <dbReference type="Proteomes" id="UP001271007"/>
    </source>
</evidence>
<evidence type="ECO:0000313" key="1">
    <source>
        <dbReference type="EMBL" id="KAK3052423.1"/>
    </source>
</evidence>
<proteinExistence type="predicted"/>
<sequence>MLHLAEAKVGGKTYAQAGEQQRWWHIAGSGKDDVHFYLLSGGVLQKILQTNEFKAFQANESWKLVKDTDLEGDEVDRYVPGVDLYKGIFESFVIWEAQQMRKNSKFWEQSTENDVVEQIALNKDYYARTATAVTPRKPAERVWKAKIIVLILEPIAASAAAPADPDDVFSVKLLEFLDGAPPGPKNDLDVEKLSLSKLKACMTNMEVDVVRLVHKELDGAQKEVVNDKGLAKYVDELWDKACSSGRKGDLKLFYERGV</sequence>
<organism evidence="1 2">
    <name type="scientific">Extremus antarcticus</name>
    <dbReference type="NCBI Taxonomy" id="702011"/>
    <lineage>
        <taxon>Eukaryota</taxon>
        <taxon>Fungi</taxon>
        <taxon>Dikarya</taxon>
        <taxon>Ascomycota</taxon>
        <taxon>Pezizomycotina</taxon>
        <taxon>Dothideomycetes</taxon>
        <taxon>Dothideomycetidae</taxon>
        <taxon>Mycosphaerellales</taxon>
        <taxon>Extremaceae</taxon>
        <taxon>Extremus</taxon>
    </lineage>
</organism>
<keyword evidence="2" id="KW-1185">Reference proteome</keyword>